<dbReference type="STRING" id="2094558.A0A314UYE5"/>
<keyword evidence="6" id="KW-1185">Reference proteome</keyword>
<comment type="caution">
    <text evidence="5">The sequence shown here is derived from an EMBL/GenBank/DDBJ whole genome shotgun (WGS) entry which is preliminary data.</text>
</comment>
<dbReference type="Pfam" id="PF20431">
    <property type="entry name" value="E_motif"/>
    <property type="match status" value="1"/>
</dbReference>
<dbReference type="Pfam" id="PF01535">
    <property type="entry name" value="PPR"/>
    <property type="match status" value="3"/>
</dbReference>
<dbReference type="InterPro" id="IPR032867">
    <property type="entry name" value="DYW_dom"/>
</dbReference>
<comment type="similarity">
    <text evidence="1">Belongs to the PPR family. PCMP-H subfamily.</text>
</comment>
<dbReference type="FunFam" id="1.25.40.10:FF:000427">
    <property type="entry name" value="Pentatricopeptide repeat-containing protein chloroplastic"/>
    <property type="match status" value="1"/>
</dbReference>
<dbReference type="InterPro" id="IPR011990">
    <property type="entry name" value="TPR-like_helical_dom_sf"/>
</dbReference>
<evidence type="ECO:0000313" key="5">
    <source>
        <dbReference type="EMBL" id="PQM42595.1"/>
    </source>
</evidence>
<dbReference type="Proteomes" id="UP000250321">
    <property type="component" value="Unassembled WGS sequence"/>
</dbReference>
<feature type="repeat" description="PPR" evidence="3">
    <location>
        <begin position="184"/>
        <end position="218"/>
    </location>
</feature>
<dbReference type="GO" id="GO:0009451">
    <property type="term" value="P:RNA modification"/>
    <property type="evidence" value="ECO:0007669"/>
    <property type="project" value="InterPro"/>
</dbReference>
<dbReference type="OrthoDB" id="185373at2759"/>
<dbReference type="PANTHER" id="PTHR47926">
    <property type="entry name" value="PENTATRICOPEPTIDE REPEAT-CONTAINING PROTEIN"/>
    <property type="match status" value="1"/>
</dbReference>
<feature type="domain" description="DYW" evidence="4">
    <location>
        <begin position="500"/>
        <end position="593"/>
    </location>
</feature>
<protein>
    <submittedName>
        <fullName evidence="5">Pentatricopeptide repeat-containing protein</fullName>
    </submittedName>
</protein>
<evidence type="ECO:0000259" key="4">
    <source>
        <dbReference type="Pfam" id="PF14432"/>
    </source>
</evidence>
<dbReference type="InterPro" id="IPR002885">
    <property type="entry name" value="PPR_rpt"/>
</dbReference>
<dbReference type="GO" id="GO:0008270">
    <property type="term" value="F:zinc ion binding"/>
    <property type="evidence" value="ECO:0007669"/>
    <property type="project" value="InterPro"/>
</dbReference>
<dbReference type="NCBIfam" id="TIGR00756">
    <property type="entry name" value="PPR"/>
    <property type="match status" value="4"/>
</dbReference>
<gene>
    <name evidence="5" type="ORF">Pyn_13013</name>
</gene>
<feature type="repeat" description="PPR" evidence="3">
    <location>
        <begin position="285"/>
        <end position="319"/>
    </location>
</feature>
<organism evidence="5 6">
    <name type="scientific">Prunus yedoensis var. nudiflora</name>
    <dbReference type="NCBI Taxonomy" id="2094558"/>
    <lineage>
        <taxon>Eukaryota</taxon>
        <taxon>Viridiplantae</taxon>
        <taxon>Streptophyta</taxon>
        <taxon>Embryophyta</taxon>
        <taxon>Tracheophyta</taxon>
        <taxon>Spermatophyta</taxon>
        <taxon>Magnoliopsida</taxon>
        <taxon>eudicotyledons</taxon>
        <taxon>Gunneridae</taxon>
        <taxon>Pentapetalae</taxon>
        <taxon>rosids</taxon>
        <taxon>fabids</taxon>
        <taxon>Rosales</taxon>
        <taxon>Rosaceae</taxon>
        <taxon>Amygdaloideae</taxon>
        <taxon>Amygdaleae</taxon>
        <taxon>Prunus</taxon>
    </lineage>
</organism>
<dbReference type="AlphaFoldDB" id="A0A314UYE5"/>
<dbReference type="EMBL" id="PJQY01002801">
    <property type="protein sequence ID" value="PQM42595.1"/>
    <property type="molecule type" value="Genomic_DNA"/>
</dbReference>
<dbReference type="GO" id="GO:0003723">
    <property type="term" value="F:RNA binding"/>
    <property type="evidence" value="ECO:0007669"/>
    <property type="project" value="InterPro"/>
</dbReference>
<evidence type="ECO:0000256" key="2">
    <source>
        <dbReference type="ARBA" id="ARBA00022737"/>
    </source>
</evidence>
<dbReference type="Pfam" id="PF13041">
    <property type="entry name" value="PPR_2"/>
    <property type="match status" value="2"/>
</dbReference>
<sequence>MAAPAVQMSPFSHPKTNTNTPVSLIPKCTSLRELKQIQAFSIKTHLQYDISVLTKLINFCTLNPTGTSMDYAHHLFDQIPHPDIVVFNTMARGYARSHTPFRAISLFAHILSSDLFPDDYTFPSLLKACAGSKALEEGRQLHCFAIKCGLHLNIYVCPTLINMYTECNDVDAARRVFDKIPYPCVVVHNAMIKGYARSSRPNEALALFRELQASNLKPTDVTMLSALSSCALLGALDLGKWIHEYVKKNRFDRYVKVNTALIDMYAKCGSLEDAVSVFEDMSVKDTQAWSAMIVAYATHGNGSKALSMFEEMKRARIRPDEITFLGLLYACSHAGFVEEGCKYFYSMSETYGIVPGIKHYGCMVDLLGRSGHLGEAYKFIDELPIKPTPIFWRTLLSACGSNGDVDIGMRVLERIFELDDSHGGDYVIISNLCARAGRWEDVDRFKEVDERQRNCKNSGCSSIEVNNVVHEFFSGEGERSVSTVLHQAVDELVEELKLAGYVPDTSLVFHSNMEDKDREVSLRYHSEKLAIAYGLLNTPPGATIRVVKNLRVCGDCHSAAKYISLIFNRQIILRDVQRFHHFKEGKCSCGDYW</sequence>
<dbReference type="InterPro" id="IPR046848">
    <property type="entry name" value="E_motif"/>
</dbReference>
<reference evidence="5 6" key="1">
    <citation type="submission" date="2018-02" db="EMBL/GenBank/DDBJ databases">
        <title>Draft genome of wild Prunus yedoensis var. nudiflora.</title>
        <authorList>
            <person name="Baek S."/>
            <person name="Kim J.-H."/>
            <person name="Choi K."/>
            <person name="Kim G.-B."/>
            <person name="Cho A."/>
            <person name="Jang H."/>
            <person name="Shin C.-H."/>
            <person name="Yu H.-J."/>
            <person name="Mun J.-H."/>
        </authorList>
    </citation>
    <scope>NUCLEOTIDE SEQUENCE [LARGE SCALE GENOMIC DNA]</scope>
    <source>
        <strain evidence="6">cv. Jeju island</strain>
        <tissue evidence="5">Leaf</tissue>
    </source>
</reference>
<name>A0A314UYE5_PRUYE</name>
<evidence type="ECO:0000256" key="3">
    <source>
        <dbReference type="PROSITE-ProRule" id="PRU00708"/>
    </source>
</evidence>
<accession>A0A314UYE5</accession>
<dbReference type="InterPro" id="IPR046960">
    <property type="entry name" value="PPR_At4g14850-like_plant"/>
</dbReference>
<dbReference type="PROSITE" id="PS51375">
    <property type="entry name" value="PPR"/>
    <property type="match status" value="3"/>
</dbReference>
<dbReference type="Gene3D" id="1.25.40.10">
    <property type="entry name" value="Tetratricopeptide repeat domain"/>
    <property type="match status" value="2"/>
</dbReference>
<evidence type="ECO:0000313" key="6">
    <source>
        <dbReference type="Proteomes" id="UP000250321"/>
    </source>
</evidence>
<dbReference type="PANTHER" id="PTHR47926:SF488">
    <property type="entry name" value="DYW DOMAIN-CONTAINING PROTEIN"/>
    <property type="match status" value="1"/>
</dbReference>
<dbReference type="Pfam" id="PF14432">
    <property type="entry name" value="DYW_deaminase"/>
    <property type="match status" value="1"/>
</dbReference>
<feature type="repeat" description="PPR" evidence="3">
    <location>
        <begin position="83"/>
        <end position="117"/>
    </location>
</feature>
<proteinExistence type="inferred from homology"/>
<keyword evidence="2" id="KW-0677">Repeat</keyword>
<dbReference type="FunFam" id="1.25.40.10:FF:000184">
    <property type="entry name" value="Pentatricopeptide repeat-containing protein, chloroplastic"/>
    <property type="match status" value="1"/>
</dbReference>
<evidence type="ECO:0000256" key="1">
    <source>
        <dbReference type="ARBA" id="ARBA00006643"/>
    </source>
</evidence>